<organism evidence="1 2">
    <name type="scientific">Deinandra increscens subsp. villosa</name>
    <dbReference type="NCBI Taxonomy" id="3103831"/>
    <lineage>
        <taxon>Eukaryota</taxon>
        <taxon>Viridiplantae</taxon>
        <taxon>Streptophyta</taxon>
        <taxon>Embryophyta</taxon>
        <taxon>Tracheophyta</taxon>
        <taxon>Spermatophyta</taxon>
        <taxon>Magnoliopsida</taxon>
        <taxon>eudicotyledons</taxon>
        <taxon>Gunneridae</taxon>
        <taxon>Pentapetalae</taxon>
        <taxon>asterids</taxon>
        <taxon>campanulids</taxon>
        <taxon>Asterales</taxon>
        <taxon>Asteraceae</taxon>
        <taxon>Asteroideae</taxon>
        <taxon>Heliantheae alliance</taxon>
        <taxon>Madieae</taxon>
        <taxon>Madiinae</taxon>
        <taxon>Deinandra</taxon>
    </lineage>
</organism>
<protein>
    <submittedName>
        <fullName evidence="1">Uncharacterized protein</fullName>
    </submittedName>
</protein>
<sequence>MGFLFLKWQFNAGERKSEPVTVRTPACREHARAPRKRKCVYDDPIVAPNGVYGTWVSNASDLVRKRRTPAADQEKEQLSFDYLLQPIILKIARLLPHKDQSASNNGTKRRCSRKASPNLIRVLLNGAKAGGCRDL</sequence>
<evidence type="ECO:0000313" key="2">
    <source>
        <dbReference type="Proteomes" id="UP001408789"/>
    </source>
</evidence>
<name>A0AAP0DIY6_9ASTR</name>
<accession>A0AAP0DIY6</accession>
<dbReference type="Proteomes" id="UP001408789">
    <property type="component" value="Unassembled WGS sequence"/>
</dbReference>
<gene>
    <name evidence="1" type="ORF">SSX86_004286</name>
</gene>
<evidence type="ECO:0000313" key="1">
    <source>
        <dbReference type="EMBL" id="KAK9075956.1"/>
    </source>
</evidence>
<proteinExistence type="predicted"/>
<dbReference type="EMBL" id="JBCNJP010000007">
    <property type="protein sequence ID" value="KAK9075956.1"/>
    <property type="molecule type" value="Genomic_DNA"/>
</dbReference>
<comment type="caution">
    <text evidence="1">The sequence shown here is derived from an EMBL/GenBank/DDBJ whole genome shotgun (WGS) entry which is preliminary data.</text>
</comment>
<dbReference type="AlphaFoldDB" id="A0AAP0DIY6"/>
<keyword evidence="2" id="KW-1185">Reference proteome</keyword>
<reference evidence="1 2" key="1">
    <citation type="submission" date="2024-04" db="EMBL/GenBank/DDBJ databases">
        <title>The reference genome of an endangered Asteraceae, Deinandra increscens subsp. villosa, native to the Central Coast of California.</title>
        <authorList>
            <person name="Guilliams M."/>
            <person name="Hasenstab-Lehman K."/>
            <person name="Meyer R."/>
            <person name="Mcevoy S."/>
        </authorList>
    </citation>
    <scope>NUCLEOTIDE SEQUENCE [LARGE SCALE GENOMIC DNA]</scope>
    <source>
        <tissue evidence="1">Leaf</tissue>
    </source>
</reference>